<evidence type="ECO:0000256" key="12">
    <source>
        <dbReference type="ARBA" id="ARBA00023242"/>
    </source>
</evidence>
<evidence type="ECO:0000256" key="14">
    <source>
        <dbReference type="ARBA" id="ARBA00058205"/>
    </source>
</evidence>
<evidence type="ECO:0000259" key="19">
    <source>
        <dbReference type="Pfam" id="PF03061"/>
    </source>
</evidence>
<dbReference type="PANTHER" id="PTHR21660">
    <property type="entry name" value="THIOESTERASE SUPERFAMILY MEMBER-RELATED"/>
    <property type="match status" value="1"/>
</dbReference>
<dbReference type="Pfam" id="PF03061">
    <property type="entry name" value="4HBT"/>
    <property type="match status" value="1"/>
</dbReference>
<dbReference type="InterPro" id="IPR039298">
    <property type="entry name" value="ACOT13"/>
</dbReference>
<evidence type="ECO:0000256" key="11">
    <source>
        <dbReference type="ARBA" id="ARBA00023212"/>
    </source>
</evidence>
<sequence length="174" mass="18620">MSTPLSFIARAKMAQSHNALIGPFASAGRFDYCLEQAEMQCVHAVPGSVLCKLQVREPLANNFGTLHGGAISTLVDVVGTIALLSKDMQRAGVSVEMNQTFCSAARIGEWVWVHGAVLKYGRRLGFTEVRIFSRGEDTFGEISVPAEALAPPQGSRLVAVGRHTKAFVEAESSG</sequence>
<dbReference type="GO" id="GO:0005829">
    <property type="term" value="C:cytosol"/>
    <property type="evidence" value="ECO:0007669"/>
    <property type="project" value="UniProtKB-SubCell"/>
</dbReference>
<dbReference type="InterPro" id="IPR006683">
    <property type="entry name" value="Thioestr_dom"/>
</dbReference>
<dbReference type="GO" id="GO:0005819">
    <property type="term" value="C:spindle"/>
    <property type="evidence" value="ECO:0007669"/>
    <property type="project" value="UniProtKB-SubCell"/>
</dbReference>
<dbReference type="PANTHER" id="PTHR21660:SF1">
    <property type="entry name" value="ACYL-COENZYME A THIOESTERASE 13"/>
    <property type="match status" value="1"/>
</dbReference>
<evidence type="ECO:0000256" key="6">
    <source>
        <dbReference type="ARBA" id="ARBA00022490"/>
    </source>
</evidence>
<protein>
    <recommendedName>
        <fullName evidence="16">Acyl-coenzyme A thioesterase 13</fullName>
    </recommendedName>
    <alternativeName>
        <fullName evidence="17">Hotdog-fold thioesterase superfamily member 2</fullName>
    </alternativeName>
    <alternativeName>
        <fullName evidence="18">Thioesterase superfamily member 2</fullName>
    </alternativeName>
</protein>
<dbReference type="GO" id="GO:0006629">
    <property type="term" value="P:lipid metabolic process"/>
    <property type="evidence" value="ECO:0007669"/>
    <property type="project" value="UniProtKB-KW"/>
</dbReference>
<evidence type="ECO:0000256" key="10">
    <source>
        <dbReference type="ARBA" id="ARBA00023128"/>
    </source>
</evidence>
<proteinExistence type="inferred from homology"/>
<keyword evidence="6" id="KW-0963">Cytoplasm</keyword>
<dbReference type="GO" id="GO:0005634">
    <property type="term" value="C:nucleus"/>
    <property type="evidence" value="ECO:0007669"/>
    <property type="project" value="UniProtKB-SubCell"/>
</dbReference>
<dbReference type="GO" id="GO:0047617">
    <property type="term" value="F:fatty acyl-CoA hydrolase activity"/>
    <property type="evidence" value="ECO:0007669"/>
    <property type="project" value="InterPro"/>
</dbReference>
<evidence type="ECO:0000256" key="5">
    <source>
        <dbReference type="ARBA" id="ARBA00008324"/>
    </source>
</evidence>
<dbReference type="SUPFAM" id="SSF54637">
    <property type="entry name" value="Thioesterase/thiol ester dehydrase-isomerase"/>
    <property type="match status" value="1"/>
</dbReference>
<comment type="subcellular location">
    <subcellularLocation>
        <location evidence="3">Cytoplasm</location>
        <location evidence="3">Cytoskeleton</location>
        <location evidence="3">Spindle</location>
    </subcellularLocation>
    <subcellularLocation>
        <location evidence="4">Cytoplasm</location>
        <location evidence="4">Cytosol</location>
    </subcellularLocation>
    <subcellularLocation>
        <location evidence="2">Mitochondrion</location>
    </subcellularLocation>
    <subcellularLocation>
        <location evidence="1">Nucleus</location>
    </subcellularLocation>
</comment>
<dbReference type="GO" id="GO:0005739">
    <property type="term" value="C:mitochondrion"/>
    <property type="evidence" value="ECO:0007669"/>
    <property type="project" value="UniProtKB-SubCell"/>
</dbReference>
<keyword evidence="10" id="KW-0496">Mitochondrion</keyword>
<evidence type="ECO:0000256" key="9">
    <source>
        <dbReference type="ARBA" id="ARBA00023098"/>
    </source>
</evidence>
<keyword evidence="7" id="KW-0378">Hydrolase</keyword>
<evidence type="ECO:0000256" key="8">
    <source>
        <dbReference type="ARBA" id="ARBA00022990"/>
    </source>
</evidence>
<evidence type="ECO:0000256" key="13">
    <source>
        <dbReference type="ARBA" id="ARBA00052976"/>
    </source>
</evidence>
<keyword evidence="9" id="KW-0443">Lipid metabolism</keyword>
<dbReference type="InterPro" id="IPR029069">
    <property type="entry name" value="HotDog_dom_sf"/>
</dbReference>
<evidence type="ECO:0000256" key="2">
    <source>
        <dbReference type="ARBA" id="ARBA00004173"/>
    </source>
</evidence>
<comment type="subunit">
    <text evidence="15">Homotetramer. Interacts with PCTP.</text>
</comment>
<comment type="catalytic activity">
    <reaction evidence="13">
        <text>a fatty acyl-CoA + H2O = a fatty acid + CoA + H(+)</text>
        <dbReference type="Rhea" id="RHEA:16781"/>
        <dbReference type="ChEBI" id="CHEBI:15377"/>
        <dbReference type="ChEBI" id="CHEBI:15378"/>
        <dbReference type="ChEBI" id="CHEBI:28868"/>
        <dbReference type="ChEBI" id="CHEBI:57287"/>
        <dbReference type="ChEBI" id="CHEBI:77636"/>
    </reaction>
    <physiologicalReaction direction="left-to-right" evidence="13">
        <dbReference type="Rhea" id="RHEA:16782"/>
    </physiologicalReaction>
</comment>
<comment type="function">
    <text evidence="14">Catalyzes the hydrolysis of acyl-CoAs into free fatty acids and coenzyme A (CoASH), regulating their respective intracellular levels. Has acyl-CoA thioesterase activity towards medium (C12) and long-chain (C18) fatty acyl-CoA substrates. Can also hydrolyze 3-hydroxyphenylacetyl-CoA and 3,4-dihydroxyphenylacetyl-CoA (in vitro). May play a role in controlling adaptive thermogenesis.</text>
</comment>
<organism evidence="20">
    <name type="scientific">Chrysotila carterae</name>
    <name type="common">Marine alga</name>
    <name type="synonym">Syracosphaera carterae</name>
    <dbReference type="NCBI Taxonomy" id="13221"/>
    <lineage>
        <taxon>Eukaryota</taxon>
        <taxon>Haptista</taxon>
        <taxon>Haptophyta</taxon>
        <taxon>Prymnesiophyceae</taxon>
        <taxon>Isochrysidales</taxon>
        <taxon>Isochrysidaceae</taxon>
        <taxon>Chrysotila</taxon>
    </lineage>
</organism>
<dbReference type="Gene3D" id="3.10.129.10">
    <property type="entry name" value="Hotdog Thioesterase"/>
    <property type="match status" value="1"/>
</dbReference>
<evidence type="ECO:0000256" key="3">
    <source>
        <dbReference type="ARBA" id="ARBA00004186"/>
    </source>
</evidence>
<comment type="similarity">
    <text evidence="5">Belongs to the thioesterase PaaI family.</text>
</comment>
<evidence type="ECO:0000313" key="20">
    <source>
        <dbReference type="EMBL" id="CAE0750585.1"/>
    </source>
</evidence>
<evidence type="ECO:0000256" key="1">
    <source>
        <dbReference type="ARBA" id="ARBA00004123"/>
    </source>
</evidence>
<evidence type="ECO:0000256" key="16">
    <source>
        <dbReference type="ARBA" id="ARBA00067273"/>
    </source>
</evidence>
<name>A0A7S4ESW3_CHRCT</name>
<evidence type="ECO:0000256" key="17">
    <source>
        <dbReference type="ARBA" id="ARBA00081533"/>
    </source>
</evidence>
<dbReference type="CDD" id="cd03443">
    <property type="entry name" value="PaaI_thioesterase"/>
    <property type="match status" value="1"/>
</dbReference>
<feature type="domain" description="Thioesterase" evidence="19">
    <location>
        <begin position="63"/>
        <end position="136"/>
    </location>
</feature>
<evidence type="ECO:0000256" key="4">
    <source>
        <dbReference type="ARBA" id="ARBA00004514"/>
    </source>
</evidence>
<evidence type="ECO:0000256" key="7">
    <source>
        <dbReference type="ARBA" id="ARBA00022801"/>
    </source>
</evidence>
<dbReference type="EMBL" id="HBIZ01005530">
    <property type="protein sequence ID" value="CAE0750585.1"/>
    <property type="molecule type" value="Transcribed_RNA"/>
</dbReference>
<dbReference type="NCBIfam" id="TIGR00369">
    <property type="entry name" value="unchar_dom_1"/>
    <property type="match status" value="1"/>
</dbReference>
<gene>
    <name evidence="20" type="ORF">PCAR00345_LOCUS3170</name>
</gene>
<accession>A0A7S4ESW3</accession>
<keyword evidence="8" id="KW-0007">Acetylation</keyword>
<keyword evidence="12" id="KW-0539">Nucleus</keyword>
<evidence type="ECO:0000256" key="18">
    <source>
        <dbReference type="ARBA" id="ARBA00083956"/>
    </source>
</evidence>
<dbReference type="InterPro" id="IPR003736">
    <property type="entry name" value="PAAI_dom"/>
</dbReference>
<reference evidence="20" key="1">
    <citation type="submission" date="2021-01" db="EMBL/GenBank/DDBJ databases">
        <authorList>
            <person name="Corre E."/>
            <person name="Pelletier E."/>
            <person name="Niang G."/>
            <person name="Scheremetjew M."/>
            <person name="Finn R."/>
            <person name="Kale V."/>
            <person name="Holt S."/>
            <person name="Cochrane G."/>
            <person name="Meng A."/>
            <person name="Brown T."/>
            <person name="Cohen L."/>
        </authorList>
    </citation>
    <scope>NUCLEOTIDE SEQUENCE</scope>
    <source>
        <strain evidence="20">CCMP645</strain>
    </source>
</reference>
<keyword evidence="11" id="KW-0206">Cytoskeleton</keyword>
<dbReference type="AlphaFoldDB" id="A0A7S4ESW3"/>
<dbReference type="FunFam" id="3.10.129.10:FF:000021">
    <property type="entry name" value="Acyl-coenzyme A thioesterase 13"/>
    <property type="match status" value="1"/>
</dbReference>
<evidence type="ECO:0000256" key="15">
    <source>
        <dbReference type="ARBA" id="ARBA00064709"/>
    </source>
</evidence>